<dbReference type="EMBL" id="CP020370">
    <property type="protein sequence ID" value="AUB79889.1"/>
    <property type="molecule type" value="Genomic_DNA"/>
</dbReference>
<dbReference type="GO" id="GO:0016020">
    <property type="term" value="C:membrane"/>
    <property type="evidence" value="ECO:0007669"/>
    <property type="project" value="UniProtKB-SubCell"/>
</dbReference>
<dbReference type="InterPro" id="IPR029058">
    <property type="entry name" value="AB_hydrolase_fold"/>
</dbReference>
<dbReference type="CDD" id="cd00093">
    <property type="entry name" value="HTH_XRE"/>
    <property type="match status" value="1"/>
</dbReference>
<dbReference type="PANTHER" id="PTHR48182:SF2">
    <property type="entry name" value="PROTEIN SERAC1"/>
    <property type="match status" value="1"/>
</dbReference>
<proteinExistence type="predicted"/>
<dbReference type="Proteomes" id="UP000232638">
    <property type="component" value="Chromosome"/>
</dbReference>
<gene>
    <name evidence="6" type="ORF">THSYN_02215</name>
</gene>
<reference evidence="6 7" key="1">
    <citation type="submission" date="2017-03" db="EMBL/GenBank/DDBJ databases">
        <title>Complete genome sequence of Candidatus 'Thiodictyon syntrophicum' sp. nov. strain Cad16T, a photolithoautotroph purple sulfur bacterium isolated from an alpine meromictic lake.</title>
        <authorList>
            <person name="Luedin S.M."/>
            <person name="Pothier J.F."/>
            <person name="Danza F."/>
            <person name="Storelli N."/>
            <person name="Wittwer M."/>
            <person name="Tonolla M."/>
        </authorList>
    </citation>
    <scope>NUCLEOTIDE SEQUENCE [LARGE SCALE GENOMIC DNA]</scope>
    <source>
        <strain evidence="6 7">Cad16T</strain>
    </source>
</reference>
<evidence type="ECO:0000256" key="2">
    <source>
        <dbReference type="ARBA" id="ARBA00004370"/>
    </source>
</evidence>
<dbReference type="AlphaFoldDB" id="A0A2K8U3A0"/>
<dbReference type="InterPro" id="IPR052374">
    <property type="entry name" value="SERAC1"/>
</dbReference>
<organism evidence="6 7">
    <name type="scientific">Candidatus Thiodictyon syntrophicum</name>
    <dbReference type="NCBI Taxonomy" id="1166950"/>
    <lineage>
        <taxon>Bacteria</taxon>
        <taxon>Pseudomonadati</taxon>
        <taxon>Pseudomonadota</taxon>
        <taxon>Gammaproteobacteria</taxon>
        <taxon>Chromatiales</taxon>
        <taxon>Chromatiaceae</taxon>
        <taxon>Thiodictyon</taxon>
    </lineage>
</organism>
<protein>
    <recommendedName>
        <fullName evidence="5">HTH cro/C1-type domain-containing protein</fullName>
    </recommendedName>
</protein>
<dbReference type="PANTHER" id="PTHR48182">
    <property type="entry name" value="PROTEIN SERAC1"/>
    <property type="match status" value="1"/>
</dbReference>
<evidence type="ECO:0000259" key="5">
    <source>
        <dbReference type="PROSITE" id="PS50943"/>
    </source>
</evidence>
<dbReference type="OrthoDB" id="6963120at2"/>
<sequence length="786" mass="86561">MLMTEIPKIDRQHGLHPISVSDSDALNIVFIHGLDGDAFTSWMSNPDDIATFWPLWLAKDCPDAGVWTLGYPANSTNWKAQSMPLADQGVQLLDRLATHRLGERPLLFVSHSMGGIIAKQLLRHANDLGVPRWQKIATQTRGIAFIATPHSGANLANFATFASAIYRTSESVKDLAAHHPRLRELHNWFRSYYNDHGLVCRTYCESFEVRPELLGTITLPKGIVVVDQTSAEPNLPGEVAVPLQEDHISICKPKDRSAQLYESLLDWVRECSRTVARQPLSNSSMQAPNGAVGSPITELGLLRSDAREPAPLVITGAGIARSDNWQHSIARLIKASGRLTSRELAEEAGINRGQLNNWLNGKRALSDDRARIVGQILLKQIKKPGLVPAAVLATYAEELDALDRFLAGVSAGGNEALGPVPVDAYLPAGHPAFCKRQCEEDLEQQLAIRPFTLGIRGGRKTGKSTAARWLAARLKSEGPPLLYFELSPPEGRDIFQKMTPADLFAWLDQQARDALPDANLSPLRDWRGFVPWVGENLLRYRQADNRCASLFFDGIENLSRESQDALFIALHSLRNAKARDPNYRFINLLCAFDPGRVQNPSGALLGRSGSILFNTAVPRAGNIPQGALVRLVEWRLGLAGHERNQVVDRLWSCCAGHPWLTQVWLNTYDASGAALTYSTLDALDRELADRFFDPKTGIAPAPGVVSTDLVSRLASELGRTQGLQDRITAAVLPDPRADPWRSERGDVANWSLLSDTGLFAPGEDPGTLCCTRWIAERLVEQHCPDQ</sequence>
<dbReference type="SUPFAM" id="SSF52540">
    <property type="entry name" value="P-loop containing nucleoside triphosphate hydrolases"/>
    <property type="match status" value="1"/>
</dbReference>
<evidence type="ECO:0000256" key="4">
    <source>
        <dbReference type="ARBA" id="ARBA00023136"/>
    </source>
</evidence>
<dbReference type="SUPFAM" id="SSF53474">
    <property type="entry name" value="alpha/beta-Hydrolases"/>
    <property type="match status" value="1"/>
</dbReference>
<evidence type="ECO:0000256" key="3">
    <source>
        <dbReference type="ARBA" id="ARBA00022824"/>
    </source>
</evidence>
<dbReference type="InterPro" id="IPR027417">
    <property type="entry name" value="P-loop_NTPase"/>
</dbReference>
<evidence type="ECO:0000313" key="7">
    <source>
        <dbReference type="Proteomes" id="UP000232638"/>
    </source>
</evidence>
<dbReference type="Gene3D" id="3.40.50.1820">
    <property type="entry name" value="alpha/beta hydrolase"/>
    <property type="match status" value="1"/>
</dbReference>
<feature type="domain" description="HTH cro/C1-type" evidence="5">
    <location>
        <begin position="329"/>
        <end position="377"/>
    </location>
</feature>
<evidence type="ECO:0000313" key="6">
    <source>
        <dbReference type="EMBL" id="AUB79889.1"/>
    </source>
</evidence>
<dbReference type="InterPro" id="IPR001387">
    <property type="entry name" value="Cro/C1-type_HTH"/>
</dbReference>
<name>A0A2K8U3A0_9GAMM</name>
<evidence type="ECO:0000256" key="1">
    <source>
        <dbReference type="ARBA" id="ARBA00004240"/>
    </source>
</evidence>
<accession>A0A2K8U3A0</accession>
<dbReference type="KEGG" id="tsy:THSYN_02215"/>
<keyword evidence="3" id="KW-0256">Endoplasmic reticulum</keyword>
<dbReference type="GO" id="GO:0003677">
    <property type="term" value="F:DNA binding"/>
    <property type="evidence" value="ECO:0007669"/>
    <property type="project" value="InterPro"/>
</dbReference>
<dbReference type="RefSeq" id="WP_100917703.1">
    <property type="nucleotide sequence ID" value="NZ_CP020370.1"/>
</dbReference>
<dbReference type="Pfam" id="PF01381">
    <property type="entry name" value="HTH_3"/>
    <property type="match status" value="1"/>
</dbReference>
<dbReference type="PROSITE" id="PS50943">
    <property type="entry name" value="HTH_CROC1"/>
    <property type="match status" value="1"/>
</dbReference>
<comment type="subcellular location">
    <subcellularLocation>
        <location evidence="1">Endoplasmic reticulum</location>
    </subcellularLocation>
    <subcellularLocation>
        <location evidence="2">Membrane</location>
    </subcellularLocation>
</comment>
<dbReference type="InterPro" id="IPR010982">
    <property type="entry name" value="Lambda_DNA-bd_dom_sf"/>
</dbReference>
<keyword evidence="4" id="KW-0472">Membrane</keyword>
<keyword evidence="7" id="KW-1185">Reference proteome</keyword>
<dbReference type="SUPFAM" id="SSF47413">
    <property type="entry name" value="lambda repressor-like DNA-binding domains"/>
    <property type="match status" value="1"/>
</dbReference>